<dbReference type="InterPro" id="IPR014971">
    <property type="entry name" value="KGK"/>
</dbReference>
<evidence type="ECO:0000313" key="1">
    <source>
        <dbReference type="EMBL" id="MBD2694536.1"/>
    </source>
</evidence>
<dbReference type="RefSeq" id="WP_190908690.1">
    <property type="nucleotide sequence ID" value="NZ_JACJTQ010000051.1"/>
</dbReference>
<reference evidence="1 2" key="1">
    <citation type="journal article" date="2020" name="ISME J.">
        <title>Comparative genomics reveals insights into cyanobacterial evolution and habitat adaptation.</title>
        <authorList>
            <person name="Chen M.Y."/>
            <person name="Teng W.K."/>
            <person name="Zhao L."/>
            <person name="Hu C.X."/>
            <person name="Zhou Y.K."/>
            <person name="Han B.P."/>
            <person name="Song L.R."/>
            <person name="Shu W.S."/>
        </authorList>
    </citation>
    <scope>NUCLEOTIDE SEQUENCE [LARGE SCALE GENOMIC DNA]</scope>
    <source>
        <strain evidence="1 2">FACHB-362</strain>
    </source>
</reference>
<name>A0ABR8J841_9NOST</name>
<dbReference type="Proteomes" id="UP000660381">
    <property type="component" value="Unassembled WGS sequence"/>
</dbReference>
<proteinExistence type="predicted"/>
<sequence>MSDKFILLDCDDDVIQISNDSFTVSRLKELVINGILEKKPLSVGNNVNIHIGICLDYLGNFKIYDQDIHVDDLQLQITKDCQLLKIGNKGWQTGKIKIKMSISPLNKYSDYVDLEFYPDEPEIPESPLDDLRKSLNNR</sequence>
<evidence type="ECO:0000313" key="2">
    <source>
        <dbReference type="Proteomes" id="UP000660381"/>
    </source>
</evidence>
<protein>
    <recommendedName>
        <fullName evidence="3">KGK family protein</fullName>
    </recommendedName>
</protein>
<dbReference type="EMBL" id="JACJTQ010000051">
    <property type="protein sequence ID" value="MBD2694536.1"/>
    <property type="molecule type" value="Genomic_DNA"/>
</dbReference>
<organism evidence="1 2">
    <name type="scientific">Anabaena catenula FACHB-362</name>
    <dbReference type="NCBI Taxonomy" id="2692877"/>
    <lineage>
        <taxon>Bacteria</taxon>
        <taxon>Bacillati</taxon>
        <taxon>Cyanobacteriota</taxon>
        <taxon>Cyanophyceae</taxon>
        <taxon>Nostocales</taxon>
        <taxon>Nostocaceae</taxon>
        <taxon>Anabaena</taxon>
    </lineage>
</organism>
<gene>
    <name evidence="1" type="ORF">H6G68_22780</name>
</gene>
<accession>A0ABR8J841</accession>
<comment type="caution">
    <text evidence="1">The sequence shown here is derived from an EMBL/GenBank/DDBJ whole genome shotgun (WGS) entry which is preliminary data.</text>
</comment>
<keyword evidence="2" id="KW-1185">Reference proteome</keyword>
<dbReference type="Pfam" id="PF08872">
    <property type="entry name" value="KGK"/>
    <property type="match status" value="1"/>
</dbReference>
<evidence type="ECO:0008006" key="3">
    <source>
        <dbReference type="Google" id="ProtNLM"/>
    </source>
</evidence>